<accession>A0A835KE74</accession>
<feature type="compositionally biased region" description="Basic and acidic residues" evidence="1">
    <location>
        <begin position="7"/>
        <end position="21"/>
    </location>
</feature>
<dbReference type="EMBL" id="JACEFO010001629">
    <property type="protein sequence ID" value="KAF8728037.1"/>
    <property type="molecule type" value="Genomic_DNA"/>
</dbReference>
<evidence type="ECO:0000256" key="1">
    <source>
        <dbReference type="SAM" id="MobiDB-lite"/>
    </source>
</evidence>
<dbReference type="PANTHER" id="PTHR33085">
    <property type="entry name" value="OS12G0113100 PROTEIN-RELATED"/>
    <property type="match status" value="1"/>
</dbReference>
<protein>
    <submittedName>
        <fullName evidence="2">Uncharacterized protein</fullName>
    </submittedName>
</protein>
<evidence type="ECO:0000313" key="2">
    <source>
        <dbReference type="EMBL" id="KAF8728037.1"/>
    </source>
</evidence>
<name>A0A835KE74_9POAL</name>
<evidence type="ECO:0000313" key="3">
    <source>
        <dbReference type="Proteomes" id="UP000636709"/>
    </source>
</evidence>
<gene>
    <name evidence="2" type="ORF">HU200_018611</name>
</gene>
<organism evidence="2 3">
    <name type="scientific">Digitaria exilis</name>
    <dbReference type="NCBI Taxonomy" id="1010633"/>
    <lineage>
        <taxon>Eukaryota</taxon>
        <taxon>Viridiplantae</taxon>
        <taxon>Streptophyta</taxon>
        <taxon>Embryophyta</taxon>
        <taxon>Tracheophyta</taxon>
        <taxon>Spermatophyta</taxon>
        <taxon>Magnoliopsida</taxon>
        <taxon>Liliopsida</taxon>
        <taxon>Poales</taxon>
        <taxon>Poaceae</taxon>
        <taxon>PACMAD clade</taxon>
        <taxon>Panicoideae</taxon>
        <taxon>Panicodae</taxon>
        <taxon>Paniceae</taxon>
        <taxon>Anthephorinae</taxon>
        <taxon>Digitaria</taxon>
    </lineage>
</organism>
<sequence length="367" mass="40591">MPKRYRRDNDGDEGGRGGSRDQRRRHHLCVVLDDWSKGYSLYNLDVDDLDGDPTDADLHAERLPDPPLFRLEIPADERGRFASFAAAGSSVFAIDYIDENKEAPVLVHDMATGALAVGPATPPDLGHSPDLVSAAGSLFAFDGWKDARGQRHQSFKALKRHGRRGWVSRGLPDAPFDVRRVRCHAAHPDGRTVLFSAGGSGTFAFDAEAEAWARHGEWVLPFKGQAFYDGEAEAWVGFSWAHVGEGRVCACDIADPAPASDGDGGGARRAPPEWKVVEEGMTHGSERSLAVRLAHLGDGRFCLVEYMKRRGVPEEDVWDEHCLLRATKFRLRYDKNGTLRAASRRARCYAVRKKSNTFSFRAFGISE</sequence>
<keyword evidence="3" id="KW-1185">Reference proteome</keyword>
<dbReference type="Gramene" id="Dexi9B01G0028520.1">
    <property type="protein sequence ID" value="Dexi9B01G0028520.1:cds"/>
    <property type="gene ID" value="Dexi9B01G0028520"/>
</dbReference>
<proteinExistence type="predicted"/>
<dbReference type="InterPro" id="IPR012871">
    <property type="entry name" value="DUF1668_ORYSA"/>
</dbReference>
<feature type="region of interest" description="Disordered" evidence="1">
    <location>
        <begin position="1"/>
        <end position="23"/>
    </location>
</feature>
<dbReference type="AlphaFoldDB" id="A0A835KE74"/>
<comment type="caution">
    <text evidence="2">The sequence shown here is derived from an EMBL/GenBank/DDBJ whole genome shotgun (WGS) entry which is preliminary data.</text>
</comment>
<dbReference type="PANTHER" id="PTHR33085:SF139">
    <property type="entry name" value="DUF1618 DOMAIN-CONTAINING PROTEIN"/>
    <property type="match status" value="1"/>
</dbReference>
<reference evidence="2" key="1">
    <citation type="submission" date="2020-07" db="EMBL/GenBank/DDBJ databases">
        <title>Genome sequence and genetic diversity analysis of an under-domesticated orphan crop, white fonio (Digitaria exilis).</title>
        <authorList>
            <person name="Bennetzen J.L."/>
            <person name="Chen S."/>
            <person name="Ma X."/>
            <person name="Wang X."/>
            <person name="Yssel A.E.J."/>
            <person name="Chaluvadi S.R."/>
            <person name="Johnson M."/>
            <person name="Gangashetty P."/>
            <person name="Hamidou F."/>
            <person name="Sanogo M.D."/>
            <person name="Zwaenepoel A."/>
            <person name="Wallace J."/>
            <person name="Van De Peer Y."/>
            <person name="Van Deynze A."/>
        </authorList>
    </citation>
    <scope>NUCLEOTIDE SEQUENCE</scope>
    <source>
        <tissue evidence="2">Leaves</tissue>
    </source>
</reference>
<dbReference type="OrthoDB" id="617710at2759"/>
<dbReference type="Pfam" id="PF07893">
    <property type="entry name" value="DUF1668"/>
    <property type="match status" value="1"/>
</dbReference>
<dbReference type="Proteomes" id="UP000636709">
    <property type="component" value="Unassembled WGS sequence"/>
</dbReference>